<dbReference type="Gene3D" id="1.10.3720.10">
    <property type="entry name" value="MetI-like"/>
    <property type="match status" value="1"/>
</dbReference>
<dbReference type="PROSITE" id="PS50928">
    <property type="entry name" value="ABC_TM1"/>
    <property type="match status" value="1"/>
</dbReference>
<evidence type="ECO:0000256" key="3">
    <source>
        <dbReference type="ARBA" id="ARBA00022475"/>
    </source>
</evidence>
<evidence type="ECO:0000313" key="9">
    <source>
        <dbReference type="EMBL" id="SEQ91496.1"/>
    </source>
</evidence>
<feature type="transmembrane region" description="Helical" evidence="7">
    <location>
        <begin position="262"/>
        <end position="279"/>
    </location>
</feature>
<dbReference type="GO" id="GO:0005886">
    <property type="term" value="C:plasma membrane"/>
    <property type="evidence" value="ECO:0007669"/>
    <property type="project" value="UniProtKB-SubCell"/>
</dbReference>
<accession>A0A1H9JX38</accession>
<feature type="transmembrane region" description="Helical" evidence="7">
    <location>
        <begin position="110"/>
        <end position="130"/>
    </location>
</feature>
<dbReference type="InterPro" id="IPR000515">
    <property type="entry name" value="MetI-like"/>
</dbReference>
<proteinExistence type="inferred from homology"/>
<organism evidence="9 10">
    <name type="scientific">Treponema bryantii</name>
    <dbReference type="NCBI Taxonomy" id="163"/>
    <lineage>
        <taxon>Bacteria</taxon>
        <taxon>Pseudomonadati</taxon>
        <taxon>Spirochaetota</taxon>
        <taxon>Spirochaetia</taxon>
        <taxon>Spirochaetales</taxon>
        <taxon>Treponemataceae</taxon>
        <taxon>Treponema</taxon>
    </lineage>
</organism>
<dbReference type="STRING" id="163.SAMN04487775_10193"/>
<comment type="subcellular location">
    <subcellularLocation>
        <location evidence="1 7">Cell membrane</location>
        <topology evidence="1 7">Multi-pass membrane protein</topology>
    </subcellularLocation>
</comment>
<dbReference type="RefSeq" id="WP_074645723.1">
    <property type="nucleotide sequence ID" value="NZ_AP025286.1"/>
</dbReference>
<evidence type="ECO:0000256" key="2">
    <source>
        <dbReference type="ARBA" id="ARBA00022448"/>
    </source>
</evidence>
<evidence type="ECO:0000256" key="6">
    <source>
        <dbReference type="ARBA" id="ARBA00023136"/>
    </source>
</evidence>
<protein>
    <submittedName>
        <fullName evidence="9">Carbohydrate ABC transporter membrane protein 2, CUT1 family</fullName>
    </submittedName>
</protein>
<dbReference type="Pfam" id="PF00528">
    <property type="entry name" value="BPD_transp_1"/>
    <property type="match status" value="1"/>
</dbReference>
<dbReference type="eggNOG" id="COG0395">
    <property type="taxonomic scope" value="Bacteria"/>
</dbReference>
<keyword evidence="10" id="KW-1185">Reference proteome</keyword>
<evidence type="ECO:0000256" key="7">
    <source>
        <dbReference type="RuleBase" id="RU363032"/>
    </source>
</evidence>
<dbReference type="PANTHER" id="PTHR43744:SF9">
    <property type="entry name" value="POLYGALACTURONAN_RHAMNOGALACTURONAN TRANSPORT SYSTEM PERMEASE PROTEIN YTCP"/>
    <property type="match status" value="1"/>
</dbReference>
<keyword evidence="4 7" id="KW-0812">Transmembrane</keyword>
<comment type="similarity">
    <text evidence="7">Belongs to the binding-protein-dependent transport system permease family.</text>
</comment>
<dbReference type="GO" id="GO:0055085">
    <property type="term" value="P:transmembrane transport"/>
    <property type="evidence" value="ECO:0007669"/>
    <property type="project" value="InterPro"/>
</dbReference>
<evidence type="ECO:0000256" key="5">
    <source>
        <dbReference type="ARBA" id="ARBA00022989"/>
    </source>
</evidence>
<dbReference type="InterPro" id="IPR035906">
    <property type="entry name" value="MetI-like_sf"/>
</dbReference>
<dbReference type="EMBL" id="FOFU01000018">
    <property type="protein sequence ID" value="SEQ91496.1"/>
    <property type="molecule type" value="Genomic_DNA"/>
</dbReference>
<feature type="transmembrane region" description="Helical" evidence="7">
    <location>
        <begin position="229"/>
        <end position="250"/>
    </location>
</feature>
<dbReference type="PANTHER" id="PTHR43744">
    <property type="entry name" value="ABC TRANSPORTER PERMEASE PROTEIN MG189-RELATED-RELATED"/>
    <property type="match status" value="1"/>
</dbReference>
<evidence type="ECO:0000313" key="10">
    <source>
        <dbReference type="Proteomes" id="UP000182360"/>
    </source>
</evidence>
<keyword evidence="5 7" id="KW-1133">Transmembrane helix</keyword>
<dbReference type="Proteomes" id="UP000182360">
    <property type="component" value="Unassembled WGS sequence"/>
</dbReference>
<dbReference type="OrthoDB" id="356811at2"/>
<evidence type="ECO:0000256" key="4">
    <source>
        <dbReference type="ARBA" id="ARBA00022692"/>
    </source>
</evidence>
<dbReference type="SUPFAM" id="SSF161098">
    <property type="entry name" value="MetI-like"/>
    <property type="match status" value="1"/>
</dbReference>
<dbReference type="CDD" id="cd06261">
    <property type="entry name" value="TM_PBP2"/>
    <property type="match status" value="1"/>
</dbReference>
<keyword evidence="2 7" id="KW-0813">Transport</keyword>
<evidence type="ECO:0000259" key="8">
    <source>
        <dbReference type="PROSITE" id="PS50928"/>
    </source>
</evidence>
<feature type="transmembrane region" description="Helical" evidence="7">
    <location>
        <begin position="183"/>
        <end position="202"/>
    </location>
</feature>
<evidence type="ECO:0000256" key="1">
    <source>
        <dbReference type="ARBA" id="ARBA00004651"/>
    </source>
</evidence>
<gene>
    <name evidence="9" type="ORF">SAMN04487977_1184</name>
</gene>
<feature type="transmembrane region" description="Helical" evidence="7">
    <location>
        <begin position="71"/>
        <end position="98"/>
    </location>
</feature>
<feature type="transmembrane region" description="Helical" evidence="7">
    <location>
        <begin position="12"/>
        <end position="32"/>
    </location>
</feature>
<reference evidence="9 10" key="1">
    <citation type="submission" date="2016-10" db="EMBL/GenBank/DDBJ databases">
        <authorList>
            <person name="de Groot N.N."/>
        </authorList>
    </citation>
    <scope>NUCLEOTIDE SEQUENCE [LARGE SCALE GENOMIC DNA]</scope>
    <source>
        <strain evidence="9 10">B25</strain>
    </source>
</reference>
<feature type="transmembrane region" description="Helical" evidence="7">
    <location>
        <begin position="142"/>
        <end position="162"/>
    </location>
</feature>
<keyword evidence="3" id="KW-1003">Cell membrane</keyword>
<dbReference type="AlphaFoldDB" id="A0A1H9JX38"/>
<sequence>MTHSRLNRVTTGDIIIGIIMVLLCFIAVYPVWYTVIISFNDANDALRGGIYLWPRKFSLQSYKTVFQDSTIVRAFMITVLRTLIGTVTSVFFTAMVGYAFSKKHIMGNKIYTIIGTITMFFGGGLIPYFITLKNLGLYDNFLVYIIPSLFNFYNMIIFMSFFRGLPAGLEESAKLDGANDMLIFIKIILPLSMPVIATIALFNGVGHWNDYFAGVMYINKSELQPIQTYLYRVVASASASKAVVAMPAGVSAQQVSSQSVRLATMVVTTFPIMCVYPFLQKYFVKGMLIGSIKG</sequence>
<keyword evidence="6 7" id="KW-0472">Membrane</keyword>
<name>A0A1H9JX38_9SPIR</name>
<feature type="domain" description="ABC transmembrane type-1" evidence="8">
    <location>
        <begin position="75"/>
        <end position="273"/>
    </location>
</feature>